<protein>
    <submittedName>
        <fullName evidence="1">Uncharacterized protein</fullName>
    </submittedName>
</protein>
<evidence type="ECO:0000313" key="2">
    <source>
        <dbReference type="Proteomes" id="UP000638848"/>
    </source>
</evidence>
<dbReference type="Proteomes" id="UP000638848">
    <property type="component" value="Unassembled WGS sequence"/>
</dbReference>
<reference evidence="1" key="2">
    <citation type="submission" date="2020-09" db="EMBL/GenBank/DDBJ databases">
        <authorList>
            <person name="Sun Q."/>
            <person name="Zhou Y."/>
        </authorList>
    </citation>
    <scope>NUCLEOTIDE SEQUENCE</scope>
    <source>
        <strain evidence="1">CGMCC 1.12187</strain>
    </source>
</reference>
<gene>
    <name evidence="1" type="ORF">GCM10011374_38590</name>
</gene>
<proteinExistence type="predicted"/>
<keyword evidence="2" id="KW-1185">Reference proteome</keyword>
<dbReference type="EMBL" id="BMEQ01000038">
    <property type="protein sequence ID" value="GGG70342.1"/>
    <property type="molecule type" value="Genomic_DNA"/>
</dbReference>
<reference evidence="1" key="1">
    <citation type="journal article" date="2014" name="Int. J. Syst. Evol. Microbiol.">
        <title>Complete genome sequence of Corynebacterium casei LMG S-19264T (=DSM 44701T), isolated from a smear-ripened cheese.</title>
        <authorList>
            <consortium name="US DOE Joint Genome Institute (JGI-PGF)"/>
            <person name="Walter F."/>
            <person name="Albersmeier A."/>
            <person name="Kalinowski J."/>
            <person name="Ruckert C."/>
        </authorList>
    </citation>
    <scope>NUCLEOTIDE SEQUENCE</scope>
    <source>
        <strain evidence="1">CGMCC 1.12187</strain>
    </source>
</reference>
<comment type="caution">
    <text evidence="1">The sequence shown here is derived from an EMBL/GenBank/DDBJ whole genome shotgun (WGS) entry which is preliminary data.</text>
</comment>
<evidence type="ECO:0000313" key="1">
    <source>
        <dbReference type="EMBL" id="GGG70342.1"/>
    </source>
</evidence>
<dbReference type="AlphaFoldDB" id="A0A917H865"/>
<sequence length="76" mass="8367">MDPYEWRKTWFGLRAAGYNFEPSAAGPGSPGIRFTSPGQAGGWLPLEECEPFADALKEAARASSWQYASRARDWAA</sequence>
<organism evidence="1 2">
    <name type="scientific">Kocuria dechangensis</name>
    <dbReference type="NCBI Taxonomy" id="1176249"/>
    <lineage>
        <taxon>Bacteria</taxon>
        <taxon>Bacillati</taxon>
        <taxon>Actinomycetota</taxon>
        <taxon>Actinomycetes</taxon>
        <taxon>Micrococcales</taxon>
        <taxon>Micrococcaceae</taxon>
        <taxon>Kocuria</taxon>
    </lineage>
</organism>
<name>A0A917H865_9MICC</name>
<accession>A0A917H865</accession>